<sequence length="213" mass="22729">MDGVYHRPGSPPAPHGPAWPVAAPRDSLQRLLAMMPPVRAPAPITVAGDAGSSSIPSRHPSHRQPGGFRLTASTSGNGLERKQAREGQLQASLSADFEGLLEEADAHHDPTADIIVVCASAHGDEVRRFLCHRVVLYARCEYFRMRLAWPGAASRADACSSSSAAGPGAASCPELALPDADPAAFEALRRFMYCARLPPLMQMERMQVRAGAL</sequence>
<dbReference type="EMBL" id="JAEHOE010000090">
    <property type="protein sequence ID" value="KAG2487931.1"/>
    <property type="molecule type" value="Genomic_DNA"/>
</dbReference>
<proteinExistence type="predicted"/>
<dbReference type="InterPro" id="IPR000210">
    <property type="entry name" value="BTB/POZ_dom"/>
</dbReference>
<evidence type="ECO:0000256" key="3">
    <source>
        <dbReference type="ARBA" id="ARBA00023043"/>
    </source>
</evidence>
<feature type="region of interest" description="Disordered" evidence="4">
    <location>
        <begin position="1"/>
        <end position="22"/>
    </location>
</feature>
<dbReference type="SUPFAM" id="SSF54695">
    <property type="entry name" value="POZ domain"/>
    <property type="match status" value="1"/>
</dbReference>
<dbReference type="InterPro" id="IPR011333">
    <property type="entry name" value="SKP1/BTB/POZ_sf"/>
</dbReference>
<evidence type="ECO:0000256" key="1">
    <source>
        <dbReference type="ARBA" id="ARBA00004906"/>
    </source>
</evidence>
<dbReference type="InterPro" id="IPR044515">
    <property type="entry name" value="ABTB1"/>
</dbReference>
<feature type="domain" description="BTB" evidence="5">
    <location>
        <begin position="112"/>
        <end position="197"/>
    </location>
</feature>
<dbReference type="PANTHER" id="PTHR46231:SF1">
    <property type="entry name" value="ANKYRIN REPEAT AND BTB_POZ DOMAIN-CONTAINING PROTEIN 1"/>
    <property type="match status" value="1"/>
</dbReference>
<comment type="caution">
    <text evidence="6">The sequence shown here is derived from an EMBL/GenBank/DDBJ whole genome shotgun (WGS) entry which is preliminary data.</text>
</comment>
<reference evidence="6" key="1">
    <citation type="journal article" date="2020" name="bioRxiv">
        <title>Comparative genomics of Chlamydomonas.</title>
        <authorList>
            <person name="Craig R.J."/>
            <person name="Hasan A.R."/>
            <person name="Ness R.W."/>
            <person name="Keightley P.D."/>
        </authorList>
    </citation>
    <scope>NUCLEOTIDE SEQUENCE</scope>
    <source>
        <strain evidence="6">CCAP 11/70</strain>
    </source>
</reference>
<dbReference type="OrthoDB" id="684045at2759"/>
<dbReference type="Pfam" id="PF00651">
    <property type="entry name" value="BTB"/>
    <property type="match status" value="1"/>
</dbReference>
<keyword evidence="3" id="KW-0040">ANK repeat</keyword>
<dbReference type="Proteomes" id="UP000612055">
    <property type="component" value="Unassembled WGS sequence"/>
</dbReference>
<dbReference type="AlphaFoldDB" id="A0A836BSW8"/>
<protein>
    <recommendedName>
        <fullName evidence="5">BTB domain-containing protein</fullName>
    </recommendedName>
</protein>
<dbReference type="GO" id="GO:0000151">
    <property type="term" value="C:ubiquitin ligase complex"/>
    <property type="evidence" value="ECO:0007669"/>
    <property type="project" value="TreeGrafter"/>
</dbReference>
<dbReference type="PANTHER" id="PTHR46231">
    <property type="entry name" value="ANKYRIN REPEAT AND BTB/POZ DOMAIN-CONTAINING PROTEIN 1"/>
    <property type="match status" value="1"/>
</dbReference>
<evidence type="ECO:0000313" key="6">
    <source>
        <dbReference type="EMBL" id="KAG2487931.1"/>
    </source>
</evidence>
<feature type="region of interest" description="Disordered" evidence="4">
    <location>
        <begin position="44"/>
        <end position="82"/>
    </location>
</feature>
<evidence type="ECO:0000259" key="5">
    <source>
        <dbReference type="PROSITE" id="PS50097"/>
    </source>
</evidence>
<evidence type="ECO:0000256" key="4">
    <source>
        <dbReference type="SAM" id="MobiDB-lite"/>
    </source>
</evidence>
<comment type="pathway">
    <text evidence="1">Protein modification; protein ubiquitination.</text>
</comment>
<evidence type="ECO:0000313" key="7">
    <source>
        <dbReference type="Proteomes" id="UP000612055"/>
    </source>
</evidence>
<keyword evidence="2" id="KW-0677">Repeat</keyword>
<dbReference type="Gene3D" id="3.30.710.10">
    <property type="entry name" value="Potassium Channel Kv1.1, Chain A"/>
    <property type="match status" value="1"/>
</dbReference>
<accession>A0A836BSW8</accession>
<dbReference type="PROSITE" id="PS50097">
    <property type="entry name" value="BTB"/>
    <property type="match status" value="1"/>
</dbReference>
<name>A0A836BSW8_9CHLO</name>
<keyword evidence="7" id="KW-1185">Reference proteome</keyword>
<evidence type="ECO:0000256" key="2">
    <source>
        <dbReference type="ARBA" id="ARBA00022737"/>
    </source>
</evidence>
<dbReference type="CDD" id="cd18186">
    <property type="entry name" value="BTB_POZ_ZBTB_KLHL-like"/>
    <property type="match status" value="1"/>
</dbReference>
<dbReference type="GO" id="GO:0005737">
    <property type="term" value="C:cytoplasm"/>
    <property type="evidence" value="ECO:0007669"/>
    <property type="project" value="TreeGrafter"/>
</dbReference>
<gene>
    <name evidence="6" type="ORF">HYH03_013511</name>
</gene>
<organism evidence="6 7">
    <name type="scientific">Edaphochlamys debaryana</name>
    <dbReference type="NCBI Taxonomy" id="47281"/>
    <lineage>
        <taxon>Eukaryota</taxon>
        <taxon>Viridiplantae</taxon>
        <taxon>Chlorophyta</taxon>
        <taxon>core chlorophytes</taxon>
        <taxon>Chlorophyceae</taxon>
        <taxon>CS clade</taxon>
        <taxon>Chlamydomonadales</taxon>
        <taxon>Chlamydomonadales incertae sedis</taxon>
        <taxon>Edaphochlamys</taxon>
    </lineage>
</organism>